<proteinExistence type="predicted"/>
<dbReference type="EnsemblMetazoa" id="CLYHEMT003988.1">
    <property type="protein sequence ID" value="CLYHEMP003988.1"/>
    <property type="gene ID" value="CLYHEMG003988"/>
</dbReference>
<dbReference type="Pfam" id="PF02493">
    <property type="entry name" value="MORN"/>
    <property type="match status" value="2"/>
</dbReference>
<dbReference type="SMART" id="SM00698">
    <property type="entry name" value="MORN"/>
    <property type="match status" value="2"/>
</dbReference>
<dbReference type="PANTHER" id="PTHR43215:SF14">
    <property type="entry name" value="RADIAL SPOKE HEAD 1 HOMOLOG"/>
    <property type="match status" value="1"/>
</dbReference>
<feature type="region of interest" description="Disordered" evidence="2">
    <location>
        <begin position="140"/>
        <end position="199"/>
    </location>
</feature>
<dbReference type="InterPro" id="IPR003409">
    <property type="entry name" value="MORN"/>
</dbReference>
<protein>
    <submittedName>
        <fullName evidence="3">Uncharacterized protein</fullName>
    </submittedName>
</protein>
<organism evidence="3 4">
    <name type="scientific">Clytia hemisphaerica</name>
    <dbReference type="NCBI Taxonomy" id="252671"/>
    <lineage>
        <taxon>Eukaryota</taxon>
        <taxon>Metazoa</taxon>
        <taxon>Cnidaria</taxon>
        <taxon>Hydrozoa</taxon>
        <taxon>Hydroidolina</taxon>
        <taxon>Leptothecata</taxon>
        <taxon>Obeliida</taxon>
        <taxon>Clytiidae</taxon>
        <taxon>Clytia</taxon>
    </lineage>
</organism>
<name>A0A7M5WJA2_9CNID</name>
<accession>A0A7M5WJA2</accession>
<dbReference type="Gene3D" id="2.20.110.10">
    <property type="entry name" value="Histone H3 K4-specific methyltransferase SET7/9 N-terminal domain"/>
    <property type="match status" value="1"/>
</dbReference>
<keyword evidence="4" id="KW-1185">Reference proteome</keyword>
<dbReference type="PANTHER" id="PTHR43215">
    <property type="entry name" value="RADIAL SPOKE HEAD 1 HOMOLOG"/>
    <property type="match status" value="1"/>
</dbReference>
<evidence type="ECO:0000256" key="1">
    <source>
        <dbReference type="ARBA" id="ARBA00022737"/>
    </source>
</evidence>
<dbReference type="SUPFAM" id="SSF82185">
    <property type="entry name" value="Histone H3 K4-specific methyltransferase SET7/9 N-terminal domain"/>
    <property type="match status" value="1"/>
</dbReference>
<dbReference type="OrthoDB" id="5970431at2759"/>
<keyword evidence="1" id="KW-0677">Repeat</keyword>
<evidence type="ECO:0000313" key="4">
    <source>
        <dbReference type="Proteomes" id="UP000594262"/>
    </source>
</evidence>
<evidence type="ECO:0000313" key="3">
    <source>
        <dbReference type="EnsemblMetazoa" id="CLYHEMP003988.1"/>
    </source>
</evidence>
<dbReference type="RefSeq" id="XP_066923070.1">
    <property type="nucleotide sequence ID" value="XM_067066969.1"/>
</dbReference>
<dbReference type="Proteomes" id="UP000594262">
    <property type="component" value="Unplaced"/>
</dbReference>
<dbReference type="GeneID" id="136810404"/>
<dbReference type="AlphaFoldDB" id="A0A7M5WJA2"/>
<feature type="compositionally biased region" description="Basic and acidic residues" evidence="2">
    <location>
        <begin position="151"/>
        <end position="178"/>
    </location>
</feature>
<feature type="compositionally biased region" description="Basic residues" evidence="2">
    <location>
        <begin position="179"/>
        <end position="193"/>
    </location>
</feature>
<sequence>MALTVNLTFFRIEMGNCCDFLKKSEDDEEEEGDYDFVPSPNHYDGKRNWKEQRHGYGTYYYDNGDVYEGHWENDEKHGEGTYLFASGKVLKGFFERDSYIGSVRLSPKKGKKHKKDKVEQCPAKKIYMDDDGLIVAEARMQNKPSPYPPKDAFKDLGRPDIDTSLLERQKKEKQARERQQRHKKTTERIRKKYNIPIPK</sequence>
<evidence type="ECO:0000256" key="2">
    <source>
        <dbReference type="SAM" id="MobiDB-lite"/>
    </source>
</evidence>
<reference evidence="3" key="1">
    <citation type="submission" date="2021-01" db="UniProtKB">
        <authorList>
            <consortium name="EnsemblMetazoa"/>
        </authorList>
    </citation>
    <scope>IDENTIFICATION</scope>
</reference>